<dbReference type="Pfam" id="PF18029">
    <property type="entry name" value="Glyoxalase_6"/>
    <property type="match status" value="2"/>
</dbReference>
<dbReference type="EMBL" id="BOMI01000108">
    <property type="protein sequence ID" value="GID76828.1"/>
    <property type="molecule type" value="Genomic_DNA"/>
</dbReference>
<accession>A0ABQ3Y9Z4</accession>
<dbReference type="Gene3D" id="3.10.180.10">
    <property type="entry name" value="2,3-Dihydroxybiphenyl 1,2-Dioxygenase, domain 1"/>
    <property type="match status" value="2"/>
</dbReference>
<sequence length="206" mass="21760">MVPPDGDAYLRVQVLAGAAPRTHLDLHVESVPEAAALAVGCGASVVSDDGELVILRSPAGVVFCLVPWHGEARRPVPGGSVVDQLCVDVPVAAFEVEIRFWRALTGWERRPSDLPEFEHLERGAGMPLKLLVQRVGSPVAGLHVDLACVDVDAEVARHVALGAAVVRRVPGQWTTLRDPVGREYCVTARLPSPLPGSPSPKSVGGA</sequence>
<dbReference type="PANTHER" id="PTHR35908">
    <property type="entry name" value="HYPOTHETICAL FUSION PROTEIN"/>
    <property type="match status" value="1"/>
</dbReference>
<proteinExistence type="predicted"/>
<reference evidence="2 3" key="1">
    <citation type="submission" date="2021-01" db="EMBL/GenBank/DDBJ databases">
        <title>Whole genome shotgun sequence of Actinoplanes deccanensis NBRC 13994.</title>
        <authorList>
            <person name="Komaki H."/>
            <person name="Tamura T."/>
        </authorList>
    </citation>
    <scope>NUCLEOTIDE SEQUENCE [LARGE SCALE GENOMIC DNA]</scope>
    <source>
        <strain evidence="2 3">NBRC 13994</strain>
    </source>
</reference>
<evidence type="ECO:0000313" key="2">
    <source>
        <dbReference type="EMBL" id="GID76828.1"/>
    </source>
</evidence>
<dbReference type="InterPro" id="IPR041581">
    <property type="entry name" value="Glyoxalase_6"/>
</dbReference>
<comment type="caution">
    <text evidence="2">The sequence shown here is derived from an EMBL/GenBank/DDBJ whole genome shotgun (WGS) entry which is preliminary data.</text>
</comment>
<dbReference type="SUPFAM" id="SSF54593">
    <property type="entry name" value="Glyoxalase/Bleomycin resistance protein/Dihydroxybiphenyl dioxygenase"/>
    <property type="match status" value="1"/>
</dbReference>
<dbReference type="InterPro" id="IPR029068">
    <property type="entry name" value="Glyas_Bleomycin-R_OHBP_Dase"/>
</dbReference>
<keyword evidence="3" id="KW-1185">Reference proteome</keyword>
<feature type="domain" description="Glyoxalase-like" evidence="1">
    <location>
        <begin position="10"/>
        <end position="66"/>
    </location>
</feature>
<dbReference type="Proteomes" id="UP000609879">
    <property type="component" value="Unassembled WGS sequence"/>
</dbReference>
<feature type="domain" description="Glyoxalase-like" evidence="1">
    <location>
        <begin position="84"/>
        <end position="187"/>
    </location>
</feature>
<gene>
    <name evidence="2" type="ORF">Ade02nite_54690</name>
</gene>
<evidence type="ECO:0000259" key="1">
    <source>
        <dbReference type="Pfam" id="PF18029"/>
    </source>
</evidence>
<organism evidence="2 3">
    <name type="scientific">Paractinoplanes deccanensis</name>
    <dbReference type="NCBI Taxonomy" id="113561"/>
    <lineage>
        <taxon>Bacteria</taxon>
        <taxon>Bacillati</taxon>
        <taxon>Actinomycetota</taxon>
        <taxon>Actinomycetes</taxon>
        <taxon>Micromonosporales</taxon>
        <taxon>Micromonosporaceae</taxon>
        <taxon>Paractinoplanes</taxon>
    </lineage>
</organism>
<dbReference type="PANTHER" id="PTHR35908:SF1">
    <property type="entry name" value="CONSERVED PROTEIN"/>
    <property type="match status" value="1"/>
</dbReference>
<protein>
    <recommendedName>
        <fullName evidence="1">Glyoxalase-like domain-containing protein</fullName>
    </recommendedName>
</protein>
<name>A0ABQ3Y9Z4_9ACTN</name>
<evidence type="ECO:0000313" key="3">
    <source>
        <dbReference type="Proteomes" id="UP000609879"/>
    </source>
</evidence>